<sequence>MSRFTDLLGLRKDCEVIELSACSDGFHQVGRQGVEMVVTQPDRKVEYIVYSDRVLAYVKSASGYPAYYPVEETHLERPVKAVLMDLDGTTVKSESFWMWIIEMTCQSLMGDSKFSLEESDIPHVSGHSVTEHLLYCINKYCPGKPIAEARNFYFEHTHREMNAILEGRGRAGAFTPAEGIKDFLMELKGRGVRLGLVTSGLYEKAYPEILSAFETLGMGKPEDFYDCIISAGYPLQKGSCGTLGELSPKPHPWLYAETGAVGLGMERRDRHHVVGIEDSAAGVHAIKLAGYVTVGIGGGNIQKSGTVGLCDAYCQNFSEILNLLFEA</sequence>
<dbReference type="InterPro" id="IPR036412">
    <property type="entry name" value="HAD-like_sf"/>
</dbReference>
<organism evidence="1 2">
    <name type="scientific">Gehongia tenuis</name>
    <dbReference type="NCBI Taxonomy" id="2763655"/>
    <lineage>
        <taxon>Bacteria</taxon>
        <taxon>Bacillati</taxon>
        <taxon>Bacillota</taxon>
        <taxon>Clostridia</taxon>
        <taxon>Christensenellales</taxon>
        <taxon>Christensenellaceae</taxon>
        <taxon>Gehongia</taxon>
    </lineage>
</organism>
<dbReference type="EMBL" id="JACRSR010000004">
    <property type="protein sequence ID" value="MBC8532074.1"/>
    <property type="molecule type" value="Genomic_DNA"/>
</dbReference>
<gene>
    <name evidence="1" type="ORF">H8696_09465</name>
</gene>
<dbReference type="Gene3D" id="3.40.50.1000">
    <property type="entry name" value="HAD superfamily/HAD-like"/>
    <property type="match status" value="1"/>
</dbReference>
<dbReference type="SFLD" id="SFLDS00003">
    <property type="entry name" value="Haloacid_Dehalogenase"/>
    <property type="match status" value="1"/>
</dbReference>
<dbReference type="Proteomes" id="UP000623172">
    <property type="component" value="Unassembled WGS sequence"/>
</dbReference>
<reference evidence="1" key="1">
    <citation type="submission" date="2020-08" db="EMBL/GenBank/DDBJ databases">
        <title>Genome public.</title>
        <authorList>
            <person name="Liu C."/>
            <person name="Sun Q."/>
        </authorList>
    </citation>
    <scope>NUCLEOTIDE SEQUENCE</scope>
    <source>
        <strain evidence="1">NSJ-53</strain>
    </source>
</reference>
<dbReference type="InterPro" id="IPR023214">
    <property type="entry name" value="HAD_sf"/>
</dbReference>
<protein>
    <submittedName>
        <fullName evidence="1">HAD family phosphatase</fullName>
    </submittedName>
</protein>
<name>A0A926D637_9FIRM</name>
<evidence type="ECO:0000313" key="2">
    <source>
        <dbReference type="Proteomes" id="UP000623172"/>
    </source>
</evidence>
<dbReference type="Gene3D" id="1.10.150.240">
    <property type="entry name" value="Putative phosphatase, domain 2"/>
    <property type="match status" value="1"/>
</dbReference>
<proteinExistence type="predicted"/>
<accession>A0A926D637</accession>
<evidence type="ECO:0000313" key="1">
    <source>
        <dbReference type="EMBL" id="MBC8532074.1"/>
    </source>
</evidence>
<comment type="caution">
    <text evidence="1">The sequence shown here is derived from an EMBL/GenBank/DDBJ whole genome shotgun (WGS) entry which is preliminary data.</text>
</comment>
<keyword evidence="2" id="KW-1185">Reference proteome</keyword>
<dbReference type="InterPro" id="IPR023198">
    <property type="entry name" value="PGP-like_dom2"/>
</dbReference>
<dbReference type="Pfam" id="PF00702">
    <property type="entry name" value="Hydrolase"/>
    <property type="match status" value="1"/>
</dbReference>
<dbReference type="SFLD" id="SFLDG01129">
    <property type="entry name" value="C1.5:_HAD__Beta-PGM__Phosphata"/>
    <property type="match status" value="1"/>
</dbReference>
<dbReference type="RefSeq" id="WP_249317123.1">
    <property type="nucleotide sequence ID" value="NZ_JACRSR010000004.1"/>
</dbReference>
<dbReference type="SUPFAM" id="SSF56784">
    <property type="entry name" value="HAD-like"/>
    <property type="match status" value="1"/>
</dbReference>
<dbReference type="AlphaFoldDB" id="A0A926D637"/>